<feature type="compositionally biased region" description="Low complexity" evidence="1">
    <location>
        <begin position="506"/>
        <end position="524"/>
    </location>
</feature>
<reference evidence="2 3" key="1">
    <citation type="submission" date="2017-03" db="EMBL/GenBank/DDBJ databases">
        <title>Genomes of endolithic fungi from Antarctica.</title>
        <authorList>
            <person name="Coleine C."/>
            <person name="Masonjones S."/>
            <person name="Stajich J.E."/>
        </authorList>
    </citation>
    <scope>NUCLEOTIDE SEQUENCE [LARGE SCALE GENOMIC DNA]</scope>
    <source>
        <strain evidence="2 3">CCFEE 5187</strain>
    </source>
</reference>
<keyword evidence="3" id="KW-1185">Reference proteome</keyword>
<gene>
    <name evidence="2" type="ORF">B0A49_02356</name>
</gene>
<dbReference type="AlphaFoldDB" id="A0A4U0XPV4"/>
<proteinExistence type="predicted"/>
<feature type="compositionally biased region" description="Basic and acidic residues" evidence="1">
    <location>
        <begin position="619"/>
        <end position="628"/>
    </location>
</feature>
<comment type="caution">
    <text evidence="2">The sequence shown here is derived from an EMBL/GenBank/DDBJ whole genome shotgun (WGS) entry which is preliminary data.</text>
</comment>
<feature type="region of interest" description="Disordered" evidence="1">
    <location>
        <begin position="606"/>
        <end position="654"/>
    </location>
</feature>
<protein>
    <submittedName>
        <fullName evidence="2">Uncharacterized protein</fullName>
    </submittedName>
</protein>
<evidence type="ECO:0000313" key="3">
    <source>
        <dbReference type="Proteomes" id="UP000308768"/>
    </source>
</evidence>
<evidence type="ECO:0000313" key="2">
    <source>
        <dbReference type="EMBL" id="TKA77473.1"/>
    </source>
</evidence>
<dbReference type="Proteomes" id="UP000308768">
    <property type="component" value="Unassembled WGS sequence"/>
</dbReference>
<feature type="region of interest" description="Disordered" evidence="1">
    <location>
        <begin position="504"/>
        <end position="524"/>
    </location>
</feature>
<dbReference type="PANTHER" id="PTHR35392">
    <property type="entry name" value="ZN(II)2CYS6 TRANSCRIPTION FACTOR (EUROFUNG)-RELATED-RELATED"/>
    <property type="match status" value="1"/>
</dbReference>
<dbReference type="STRING" id="331657.A0A4U0XPV4"/>
<dbReference type="PANTHER" id="PTHR35392:SF2">
    <property type="entry name" value="ZN(II)2CYS6 TRANSCRIPTION FACTOR (EUROFUNG)"/>
    <property type="match status" value="1"/>
</dbReference>
<organism evidence="2 3">
    <name type="scientific">Cryomyces minteri</name>
    <dbReference type="NCBI Taxonomy" id="331657"/>
    <lineage>
        <taxon>Eukaryota</taxon>
        <taxon>Fungi</taxon>
        <taxon>Dikarya</taxon>
        <taxon>Ascomycota</taxon>
        <taxon>Pezizomycotina</taxon>
        <taxon>Dothideomycetes</taxon>
        <taxon>Dothideomycetes incertae sedis</taxon>
        <taxon>Cryomyces</taxon>
    </lineage>
</organism>
<dbReference type="InterPro" id="IPR052973">
    <property type="entry name" value="Fungal_sec-metab_reg_TF"/>
</dbReference>
<sequence length="770" mass="84698">MGRKPNQLILEFFDRGQKLEDASNRYQHTCKSCGEKFPKGRIDSLTNHLIKKCPAIPMKDRQRALLQLHELPNLSDNQSGMANSAMSGTANGQTMVLPYPPNHAMSALETLAEVSRQHLDLSGKLISAPANGFNGRRSSAMSDGTHMELNPDEFLVQHEKSPRLDGDGDQQTLSEAINGAGLPPIHQSFSGFHDPLSDPPHLPGLSLPPNSAPVAQMVPSPLAQAASLANELQALQQHIAEPVEPDVGVPNAGISDRFFHPQGRGAQSWANMQIDPALQQQSTSDQQLAATLEFENRRPSYPRPIAMNPNQPQTQFADYSVGNNASKPKVRGRFTDSRRKEVQGLQGLYAVLAFHKTSAAKNQRQIILVPGRIEATHYLKTSTFSTFTALRVHRALEGPAGIDPTILRGLNDYAGEHEVLELIDQDTDDVPGKLENYMRTLAPNFIDNEPSNFVRPTLSLARRLMVEYKDGLLQKVTELWIATQILTSTTLALHLFFNQDEPPSLSPTTIPDTATDDTSAPSSARYAITPTSRSHALIRAQFLAATEKRCAVLSKSAMNELERRLLQRRGSNHFLTFLAAVILLLCVERTAWLFKTWEGAPRHLQDLNDDAAQPNNPGHDQDHNRDGELNGATANDGTATPSTSARWPLDKPPQYYSQQGERFSDLLHMLLKLRGLPPRTVTLPDGRLGVIDNETNNTHNINNNTINGGVGADGSAGGGNDGVDQAKIWLESVGLGTQMLLDRVHDVGFDERDERCWELRWVGKLLLPVG</sequence>
<name>A0A4U0XPV4_9PEZI</name>
<dbReference type="OrthoDB" id="5417895at2759"/>
<dbReference type="EMBL" id="NAJN01000186">
    <property type="protein sequence ID" value="TKA77473.1"/>
    <property type="molecule type" value="Genomic_DNA"/>
</dbReference>
<evidence type="ECO:0000256" key="1">
    <source>
        <dbReference type="SAM" id="MobiDB-lite"/>
    </source>
</evidence>
<accession>A0A4U0XPV4</accession>
<feature type="compositionally biased region" description="Polar residues" evidence="1">
    <location>
        <begin position="632"/>
        <end position="645"/>
    </location>
</feature>